<dbReference type="AlphaFoldDB" id="A0A261V6N8"/>
<dbReference type="InterPro" id="IPR010323">
    <property type="entry name" value="DUF924"/>
</dbReference>
<evidence type="ECO:0008006" key="3">
    <source>
        <dbReference type="Google" id="ProtNLM"/>
    </source>
</evidence>
<dbReference type="SUPFAM" id="SSF48452">
    <property type="entry name" value="TPR-like"/>
    <property type="match status" value="1"/>
</dbReference>
<dbReference type="InterPro" id="IPR011990">
    <property type="entry name" value="TPR-like_helical_dom_sf"/>
</dbReference>
<organism evidence="1 2">
    <name type="scientific">Bordetella genomosp. 2</name>
    <dbReference type="NCBI Taxonomy" id="1983456"/>
    <lineage>
        <taxon>Bacteria</taxon>
        <taxon>Pseudomonadati</taxon>
        <taxon>Pseudomonadota</taxon>
        <taxon>Betaproteobacteria</taxon>
        <taxon>Burkholderiales</taxon>
        <taxon>Alcaligenaceae</taxon>
        <taxon>Bordetella</taxon>
    </lineage>
</organism>
<comment type="caution">
    <text evidence="1">The sequence shown here is derived from an EMBL/GenBank/DDBJ whole genome shotgun (WGS) entry which is preliminary data.</text>
</comment>
<name>A0A261V6N8_9BORD</name>
<sequence>MLAAATCRQTRRKPILNKPHDDPDAVVRFWREAGPERWFRKDTAFDQAFRERFLDLHMAAARRELDHWESSAPGALALLILLDQFPRNAFRGTGHMYATDPLARYYTRRLLEAGHDARIETGMRVFCYLPLSHSESLDDQRQSVALQRQLGEPWLYHAEDHLRIVERFGRFPHRNALLGRDTTPEEQAFLDEGGFAG</sequence>
<keyword evidence="2" id="KW-1185">Reference proteome</keyword>
<dbReference type="Pfam" id="PF06041">
    <property type="entry name" value="DUF924"/>
    <property type="match status" value="1"/>
</dbReference>
<dbReference type="Gene3D" id="1.20.58.320">
    <property type="entry name" value="TPR-like"/>
    <property type="match status" value="1"/>
</dbReference>
<evidence type="ECO:0000313" key="1">
    <source>
        <dbReference type="EMBL" id="OZI69816.1"/>
    </source>
</evidence>
<gene>
    <name evidence="1" type="ORF">CAL24_23735</name>
</gene>
<accession>A0A261V6N8</accession>
<dbReference type="Gene3D" id="1.25.40.10">
    <property type="entry name" value="Tetratricopeptide repeat domain"/>
    <property type="match status" value="1"/>
</dbReference>
<protein>
    <recommendedName>
        <fullName evidence="3">DUF924 domain-containing protein</fullName>
    </recommendedName>
</protein>
<reference evidence="2" key="1">
    <citation type="submission" date="2017-05" db="EMBL/GenBank/DDBJ databases">
        <title>Complete and WGS of Bordetella genogroups.</title>
        <authorList>
            <person name="Spilker T."/>
            <person name="Lipuma J."/>
        </authorList>
    </citation>
    <scope>NUCLEOTIDE SEQUENCE [LARGE SCALE GENOMIC DNA]</scope>
    <source>
        <strain evidence="2">AU8256</strain>
    </source>
</reference>
<dbReference type="Proteomes" id="UP000215633">
    <property type="component" value="Unassembled WGS sequence"/>
</dbReference>
<dbReference type="EMBL" id="NEVT01000009">
    <property type="protein sequence ID" value="OZI69816.1"/>
    <property type="molecule type" value="Genomic_DNA"/>
</dbReference>
<proteinExistence type="predicted"/>
<evidence type="ECO:0000313" key="2">
    <source>
        <dbReference type="Proteomes" id="UP000215633"/>
    </source>
</evidence>